<dbReference type="EMBL" id="LAZR01053586">
    <property type="protein sequence ID" value="KKK80426.1"/>
    <property type="molecule type" value="Genomic_DNA"/>
</dbReference>
<dbReference type="Pfam" id="PF01895">
    <property type="entry name" value="PhoU"/>
    <property type="match status" value="1"/>
</dbReference>
<evidence type="ECO:0000313" key="2">
    <source>
        <dbReference type="EMBL" id="KKK80426.1"/>
    </source>
</evidence>
<dbReference type="InterPro" id="IPR038078">
    <property type="entry name" value="PhoU-like_sf"/>
</dbReference>
<dbReference type="InterPro" id="IPR026022">
    <property type="entry name" value="PhoU_dom"/>
</dbReference>
<reference evidence="2" key="1">
    <citation type="journal article" date="2015" name="Nature">
        <title>Complex archaea that bridge the gap between prokaryotes and eukaryotes.</title>
        <authorList>
            <person name="Spang A."/>
            <person name="Saw J.H."/>
            <person name="Jorgensen S.L."/>
            <person name="Zaremba-Niedzwiedzka K."/>
            <person name="Martijn J."/>
            <person name="Lind A.E."/>
            <person name="van Eijk R."/>
            <person name="Schleper C."/>
            <person name="Guy L."/>
            <person name="Ettema T.J."/>
        </authorList>
    </citation>
    <scope>NUCLEOTIDE SEQUENCE</scope>
</reference>
<dbReference type="PANTHER" id="PTHR42930:SF3">
    <property type="entry name" value="PHOSPHATE-SPECIFIC TRANSPORT SYSTEM ACCESSORY PROTEIN PHOU"/>
    <property type="match status" value="1"/>
</dbReference>
<feature type="domain" description="PhoU" evidence="1">
    <location>
        <begin position="24"/>
        <end position="108"/>
    </location>
</feature>
<organism evidence="2">
    <name type="scientific">marine sediment metagenome</name>
    <dbReference type="NCBI Taxonomy" id="412755"/>
    <lineage>
        <taxon>unclassified sequences</taxon>
        <taxon>metagenomes</taxon>
        <taxon>ecological metagenomes</taxon>
    </lineage>
</organism>
<accession>A0A0F9B7F5</accession>
<dbReference type="GO" id="GO:0030643">
    <property type="term" value="P:intracellular phosphate ion homeostasis"/>
    <property type="evidence" value="ECO:0007669"/>
    <property type="project" value="InterPro"/>
</dbReference>
<dbReference type="AlphaFoldDB" id="A0A0F9B7F5"/>
<gene>
    <name evidence="2" type="ORF">LCGC14_2823610</name>
</gene>
<dbReference type="PANTHER" id="PTHR42930">
    <property type="entry name" value="PHOSPHATE-SPECIFIC TRANSPORT SYSTEM ACCESSORY PROTEIN PHOU"/>
    <property type="match status" value="1"/>
</dbReference>
<protein>
    <recommendedName>
        <fullName evidence="1">PhoU domain-containing protein</fullName>
    </recommendedName>
</protein>
<sequence>MFKQWIAIFQKDTLMDRAYQRSFEMLDITREMFLKAKESLRFREGSEGDIDVREKDKQINSYEREVRRNVFNHLAVSGPEKLPSGLVLMSIIIDIERIGDYTKNIVDLALNHPSKLYGGKFEESVQEIEKSLENNFIKTKQSFEGGDSSLALEILKEYKWVNKACDDCLFALVKEEDKGIRPGNSVSLGIYARWLKRINSHLRNITTSVVNPIDRIGFEAEKK</sequence>
<dbReference type="SUPFAM" id="SSF109755">
    <property type="entry name" value="PhoU-like"/>
    <property type="match status" value="1"/>
</dbReference>
<comment type="caution">
    <text evidence="2">The sequence shown here is derived from an EMBL/GenBank/DDBJ whole genome shotgun (WGS) entry which is preliminary data.</text>
</comment>
<proteinExistence type="predicted"/>
<name>A0A0F9B7F5_9ZZZZ</name>
<dbReference type="GO" id="GO:0045936">
    <property type="term" value="P:negative regulation of phosphate metabolic process"/>
    <property type="evidence" value="ECO:0007669"/>
    <property type="project" value="InterPro"/>
</dbReference>
<dbReference type="InterPro" id="IPR028366">
    <property type="entry name" value="PhoU"/>
</dbReference>
<evidence type="ECO:0000259" key="1">
    <source>
        <dbReference type="Pfam" id="PF01895"/>
    </source>
</evidence>
<dbReference type="Gene3D" id="1.20.58.220">
    <property type="entry name" value="Phosphate transport system protein phou homolog 2, domain 2"/>
    <property type="match status" value="1"/>
</dbReference>